<keyword evidence="4" id="KW-1185">Reference proteome</keyword>
<feature type="compositionally biased region" description="Basic and acidic residues" evidence="1">
    <location>
        <begin position="90"/>
        <end position="99"/>
    </location>
</feature>
<evidence type="ECO:0000256" key="1">
    <source>
        <dbReference type="SAM" id="MobiDB-lite"/>
    </source>
</evidence>
<sequence length="231" mass="24083">MKAVVVFGVLLCASVAAASSVLQLGETLSLPVNAQALARQPGWAPNRMLLQGDAGVPVADPAADDVAVPEYPPNAGVIPKRRLAGAADPQDAKKPEAPKADAPTAPRKMLIAPQATAPAPSKTPTKTGSSTTAATPKASKPTDAKTAADAQKKQALQTLTKADQQQQQQQPGGALQERHRGRGRRGYRSGYWGGHSGGWNGYGYSHAGHSWRSSRATCAHGMHTHACSFTR</sequence>
<protein>
    <submittedName>
        <fullName evidence="3">Uncharacterized protein</fullName>
    </submittedName>
</protein>
<organism evidence="3 4">
    <name type="scientific">Tetradesmus obliquus</name>
    <name type="common">Green alga</name>
    <name type="synonym">Acutodesmus obliquus</name>
    <dbReference type="NCBI Taxonomy" id="3088"/>
    <lineage>
        <taxon>Eukaryota</taxon>
        <taxon>Viridiplantae</taxon>
        <taxon>Chlorophyta</taxon>
        <taxon>core chlorophytes</taxon>
        <taxon>Chlorophyceae</taxon>
        <taxon>CS clade</taxon>
        <taxon>Sphaeropleales</taxon>
        <taxon>Scenedesmaceae</taxon>
        <taxon>Tetradesmus</taxon>
    </lineage>
</organism>
<proteinExistence type="predicted"/>
<feature type="signal peptide" evidence="2">
    <location>
        <begin position="1"/>
        <end position="18"/>
    </location>
</feature>
<evidence type="ECO:0000256" key="2">
    <source>
        <dbReference type="SAM" id="SignalP"/>
    </source>
</evidence>
<dbReference type="EMBL" id="CP126214">
    <property type="protein sequence ID" value="WIA16447.1"/>
    <property type="molecule type" value="Genomic_DNA"/>
</dbReference>
<keyword evidence="2" id="KW-0732">Signal</keyword>
<evidence type="ECO:0000313" key="3">
    <source>
        <dbReference type="EMBL" id="WIA16447.1"/>
    </source>
</evidence>
<feature type="compositionally biased region" description="Low complexity" evidence="1">
    <location>
        <begin position="100"/>
        <end position="175"/>
    </location>
</feature>
<name>A0ABY8U4S5_TETOB</name>
<gene>
    <name evidence="3" type="ORF">OEZ85_013132</name>
</gene>
<feature type="region of interest" description="Disordered" evidence="1">
    <location>
        <begin position="71"/>
        <end position="192"/>
    </location>
</feature>
<evidence type="ECO:0000313" key="4">
    <source>
        <dbReference type="Proteomes" id="UP001244341"/>
    </source>
</evidence>
<reference evidence="3 4" key="1">
    <citation type="submission" date="2023-05" db="EMBL/GenBank/DDBJ databases">
        <title>A 100% complete, gapless, phased diploid assembly of the Scenedesmus obliquus UTEX 3031 genome.</title>
        <authorList>
            <person name="Biondi T.C."/>
            <person name="Hanschen E.R."/>
            <person name="Kwon T."/>
            <person name="Eng W."/>
            <person name="Kruse C.P.S."/>
            <person name="Koehler S.I."/>
            <person name="Kunde Y."/>
            <person name="Gleasner C.D."/>
            <person name="You Mak K.T."/>
            <person name="Polle J."/>
            <person name="Hovde B.T."/>
            <person name="Starkenburg S.R."/>
        </authorList>
    </citation>
    <scope>NUCLEOTIDE SEQUENCE [LARGE SCALE GENOMIC DNA]</scope>
    <source>
        <strain evidence="3 4">DOE0152z</strain>
    </source>
</reference>
<feature type="chain" id="PRO_5047234818" evidence="2">
    <location>
        <begin position="19"/>
        <end position="231"/>
    </location>
</feature>
<dbReference type="Proteomes" id="UP001244341">
    <property type="component" value="Chromosome 7b"/>
</dbReference>
<accession>A0ABY8U4S5</accession>